<dbReference type="CDD" id="cd00586">
    <property type="entry name" value="4HBT"/>
    <property type="match status" value="1"/>
</dbReference>
<comment type="similarity">
    <text evidence="1">Belongs to the 4-hydroxybenzoyl-CoA thioesterase family.</text>
</comment>
<dbReference type="KEGG" id="dpd:Deipe_2947"/>
<dbReference type="Pfam" id="PF13279">
    <property type="entry name" value="4HBT_2"/>
    <property type="match status" value="1"/>
</dbReference>
<dbReference type="Gene3D" id="3.10.129.10">
    <property type="entry name" value="Hotdog Thioesterase"/>
    <property type="match status" value="1"/>
</dbReference>
<dbReference type="NCBIfam" id="TIGR00051">
    <property type="entry name" value="YbgC/FadM family acyl-CoA thioesterase"/>
    <property type="match status" value="1"/>
</dbReference>
<organism evidence="3 4">
    <name type="scientific">Deinococcus peraridilitoris (strain DSM 19664 / LMG 22246 / CIP 109416 / KR-200)</name>
    <dbReference type="NCBI Taxonomy" id="937777"/>
    <lineage>
        <taxon>Bacteria</taxon>
        <taxon>Thermotogati</taxon>
        <taxon>Deinococcota</taxon>
        <taxon>Deinococci</taxon>
        <taxon>Deinococcales</taxon>
        <taxon>Deinococcaceae</taxon>
        <taxon>Deinococcus</taxon>
    </lineage>
</organism>
<dbReference type="AlphaFoldDB" id="L0A3D0"/>
<dbReference type="PANTHER" id="PTHR31793:SF27">
    <property type="entry name" value="NOVEL THIOESTERASE SUPERFAMILY DOMAIN AND SAPOSIN A-TYPE DOMAIN CONTAINING PROTEIN (0610012H03RIK)"/>
    <property type="match status" value="1"/>
</dbReference>
<dbReference type="GO" id="GO:0047617">
    <property type="term" value="F:fatty acyl-CoA hydrolase activity"/>
    <property type="evidence" value="ECO:0007669"/>
    <property type="project" value="TreeGrafter"/>
</dbReference>
<dbReference type="PATRIC" id="fig|937777.3.peg.2966"/>
<evidence type="ECO:0000256" key="2">
    <source>
        <dbReference type="ARBA" id="ARBA00022801"/>
    </source>
</evidence>
<dbReference type="InterPro" id="IPR006684">
    <property type="entry name" value="YbgC/YbaW"/>
</dbReference>
<gene>
    <name evidence="3" type="ordered locus">Deipe_2947</name>
</gene>
<accession>L0A3D0</accession>
<proteinExistence type="inferred from homology"/>
<protein>
    <submittedName>
        <fullName evidence="3">Acyl-CoA thioester hydrolase, YbgC/YbaW family</fullName>
    </submittedName>
</protein>
<keyword evidence="2 3" id="KW-0378">Hydrolase</keyword>
<dbReference type="InterPro" id="IPR029069">
    <property type="entry name" value="HotDog_dom_sf"/>
</dbReference>
<evidence type="ECO:0000313" key="3">
    <source>
        <dbReference type="EMBL" id="AFZ68403.1"/>
    </source>
</evidence>
<evidence type="ECO:0000313" key="4">
    <source>
        <dbReference type="Proteomes" id="UP000010467"/>
    </source>
</evidence>
<keyword evidence="4" id="KW-1185">Reference proteome</keyword>
<dbReference type="InterPro" id="IPR050563">
    <property type="entry name" value="4-hydroxybenzoyl-CoA_TE"/>
</dbReference>
<dbReference type="PIRSF" id="PIRSF003230">
    <property type="entry name" value="YbgC"/>
    <property type="match status" value="1"/>
</dbReference>
<dbReference type="HOGENOM" id="CLU_101141_3_3_0"/>
<dbReference type="STRING" id="937777.Deipe_2947"/>
<evidence type="ECO:0000256" key="1">
    <source>
        <dbReference type="ARBA" id="ARBA00005953"/>
    </source>
</evidence>
<sequence length="143" mass="16520">MIARSPIRVRYAETDQMGVAHHANYPVWFEIGRSEVLQLLGLRYRDIEARGFYLMLSGLQVHYRRAARYDDDLTLETWMQEARSRKLVFAYRLLRELQPGATEVLATGRTEHIMTDRSYRVASVPTDVLALLKTAVDLPARPV</sequence>
<dbReference type="PANTHER" id="PTHR31793">
    <property type="entry name" value="4-HYDROXYBENZOYL-COA THIOESTERASE FAMILY MEMBER"/>
    <property type="match status" value="1"/>
</dbReference>
<dbReference type="Proteomes" id="UP000010467">
    <property type="component" value="Chromosome"/>
</dbReference>
<dbReference type="EMBL" id="CP003382">
    <property type="protein sequence ID" value="AFZ68403.1"/>
    <property type="molecule type" value="Genomic_DNA"/>
</dbReference>
<name>L0A3D0_DEIPD</name>
<dbReference type="SUPFAM" id="SSF54637">
    <property type="entry name" value="Thioesterase/thiol ester dehydrase-isomerase"/>
    <property type="match status" value="1"/>
</dbReference>
<reference evidence="4" key="1">
    <citation type="submission" date="2012-03" db="EMBL/GenBank/DDBJ databases">
        <title>Complete sequence of chromosome of Deinococcus peraridilitoris DSM 19664.</title>
        <authorList>
            <person name="Lucas S."/>
            <person name="Copeland A."/>
            <person name="Lapidus A."/>
            <person name="Glavina del Rio T."/>
            <person name="Dalin E."/>
            <person name="Tice H."/>
            <person name="Bruce D."/>
            <person name="Goodwin L."/>
            <person name="Pitluck S."/>
            <person name="Peters L."/>
            <person name="Mikhailova N."/>
            <person name="Lu M."/>
            <person name="Kyrpides N."/>
            <person name="Mavromatis K."/>
            <person name="Ivanova N."/>
            <person name="Brettin T."/>
            <person name="Detter J.C."/>
            <person name="Han C."/>
            <person name="Larimer F."/>
            <person name="Land M."/>
            <person name="Hauser L."/>
            <person name="Markowitz V."/>
            <person name="Cheng J.-F."/>
            <person name="Hugenholtz P."/>
            <person name="Woyke T."/>
            <person name="Wu D."/>
            <person name="Pukall R."/>
            <person name="Steenblock K."/>
            <person name="Brambilla E."/>
            <person name="Klenk H.-P."/>
            <person name="Eisen J.A."/>
        </authorList>
    </citation>
    <scope>NUCLEOTIDE SEQUENCE [LARGE SCALE GENOMIC DNA]</scope>
    <source>
        <strain evidence="4">DSM 19664 / LMG 22246 / CIP 109416 / KR-200</strain>
    </source>
</reference>
<dbReference type="RefSeq" id="WP_015236705.1">
    <property type="nucleotide sequence ID" value="NC_019793.1"/>
</dbReference>
<dbReference type="eggNOG" id="COG0824">
    <property type="taxonomic scope" value="Bacteria"/>
</dbReference>